<dbReference type="InterPro" id="IPR036277">
    <property type="entry name" value="SMC_hinge_sf"/>
</dbReference>
<dbReference type="PANTHER" id="PTHR43977">
    <property type="entry name" value="STRUCTURAL MAINTENANCE OF CHROMOSOMES PROTEIN 3"/>
    <property type="match status" value="1"/>
</dbReference>
<feature type="coiled-coil region" evidence="7">
    <location>
        <begin position="241"/>
        <end position="391"/>
    </location>
</feature>
<dbReference type="GO" id="GO:0030261">
    <property type="term" value="P:chromosome condensation"/>
    <property type="evidence" value="ECO:0007669"/>
    <property type="project" value="InterPro"/>
</dbReference>
<dbReference type="CDD" id="cd03278">
    <property type="entry name" value="ABC_SMC_barmotin"/>
    <property type="match status" value="2"/>
</dbReference>
<dbReference type="PIRSF" id="PIRSF005719">
    <property type="entry name" value="SMC"/>
    <property type="match status" value="1"/>
</dbReference>
<dbReference type="InterPro" id="IPR010935">
    <property type="entry name" value="SMC_hinge"/>
</dbReference>
<comment type="domain">
    <text evidence="7">Contains large globular domains required for ATP hydrolysis at each terminus and a third globular domain forming a flexible hinge near the middle of the molecule. These domains are separated by coiled-coil structures.</text>
</comment>
<dbReference type="SUPFAM" id="SSF52540">
    <property type="entry name" value="P-loop containing nucleoside triphosphate hydrolases"/>
    <property type="match status" value="2"/>
</dbReference>
<dbReference type="GO" id="GO:0007062">
    <property type="term" value="P:sister chromatid cohesion"/>
    <property type="evidence" value="ECO:0007669"/>
    <property type="project" value="InterPro"/>
</dbReference>
<accession>A0A385AEQ6</accession>
<evidence type="ECO:0000256" key="7">
    <source>
        <dbReference type="HAMAP-Rule" id="MF_01894"/>
    </source>
</evidence>
<dbReference type="FunFam" id="3.40.50.300:FF:000984">
    <property type="entry name" value="Chromosome partition protein Smc"/>
    <property type="match status" value="1"/>
</dbReference>
<name>A0A385AEQ6_LATCU</name>
<evidence type="ECO:0000256" key="3">
    <source>
        <dbReference type="ARBA" id="ARBA00022741"/>
    </source>
</evidence>
<dbReference type="Proteomes" id="UP000257607">
    <property type="component" value="Chromosome"/>
</dbReference>
<evidence type="ECO:0000256" key="5">
    <source>
        <dbReference type="ARBA" id="ARBA00023054"/>
    </source>
</evidence>
<feature type="binding site" evidence="7">
    <location>
        <begin position="32"/>
        <end position="39"/>
    </location>
    <ligand>
        <name>ATP</name>
        <dbReference type="ChEBI" id="CHEBI:30616"/>
    </ligand>
</feature>
<keyword evidence="3 7" id="KW-0547">Nucleotide-binding</keyword>
<evidence type="ECO:0000256" key="2">
    <source>
        <dbReference type="ARBA" id="ARBA00022490"/>
    </source>
</evidence>
<evidence type="ECO:0000313" key="10">
    <source>
        <dbReference type="Proteomes" id="UP000257607"/>
    </source>
</evidence>
<gene>
    <name evidence="7 9" type="primary">smc</name>
    <name evidence="9" type="ORF">DT351_06925</name>
</gene>
<dbReference type="SUPFAM" id="SSF75553">
    <property type="entry name" value="Smc hinge domain"/>
    <property type="match status" value="1"/>
</dbReference>
<dbReference type="GO" id="GO:0007059">
    <property type="term" value="P:chromosome segregation"/>
    <property type="evidence" value="ECO:0007669"/>
    <property type="project" value="UniProtKB-UniRule"/>
</dbReference>
<feature type="domain" description="SMC hinge" evidence="8">
    <location>
        <begin position="518"/>
        <end position="637"/>
    </location>
</feature>
<dbReference type="Gene3D" id="1.10.287.1490">
    <property type="match status" value="1"/>
</dbReference>
<dbReference type="AlphaFoldDB" id="A0A385AEQ6"/>
<evidence type="ECO:0000256" key="6">
    <source>
        <dbReference type="ARBA" id="ARBA00023125"/>
    </source>
</evidence>
<dbReference type="InterPro" id="IPR011890">
    <property type="entry name" value="SMC_prok"/>
</dbReference>
<comment type="similarity">
    <text evidence="7">Belongs to the SMC family.</text>
</comment>
<comment type="subcellular location">
    <subcellularLocation>
        <location evidence="1 7">Cytoplasm</location>
    </subcellularLocation>
</comment>
<dbReference type="EMBL" id="CP031003">
    <property type="protein sequence ID" value="AXN36111.1"/>
    <property type="molecule type" value="Genomic_DNA"/>
</dbReference>
<keyword evidence="2 7" id="KW-0963">Cytoplasm</keyword>
<evidence type="ECO:0000256" key="1">
    <source>
        <dbReference type="ARBA" id="ARBA00004496"/>
    </source>
</evidence>
<feature type="coiled-coil region" evidence="7">
    <location>
        <begin position="778"/>
        <end position="910"/>
    </location>
</feature>
<dbReference type="GO" id="GO:0016887">
    <property type="term" value="F:ATP hydrolysis activity"/>
    <property type="evidence" value="ECO:0007669"/>
    <property type="project" value="InterPro"/>
</dbReference>
<dbReference type="Gene3D" id="3.30.70.1620">
    <property type="match status" value="1"/>
</dbReference>
<dbReference type="SMART" id="SM00968">
    <property type="entry name" value="SMC_hinge"/>
    <property type="match status" value="1"/>
</dbReference>
<keyword evidence="6 7" id="KW-0238">DNA-binding</keyword>
<dbReference type="GO" id="GO:0006260">
    <property type="term" value="P:DNA replication"/>
    <property type="evidence" value="ECO:0007669"/>
    <property type="project" value="UniProtKB-UniRule"/>
</dbReference>
<dbReference type="GO" id="GO:0005694">
    <property type="term" value="C:chromosome"/>
    <property type="evidence" value="ECO:0007669"/>
    <property type="project" value="InterPro"/>
</dbReference>
<keyword evidence="5 7" id="KW-0175">Coiled coil</keyword>
<dbReference type="Pfam" id="PF02463">
    <property type="entry name" value="SMC_N"/>
    <property type="match status" value="1"/>
</dbReference>
<dbReference type="RefSeq" id="WP_076786504.1">
    <property type="nucleotide sequence ID" value="NZ_CP016221.1"/>
</dbReference>
<sequence>MQLKSLVLSGFKSFADKTEINFSEGLTGIVGPNGSGKSNVTEAIRWAMGEQSAKSLRGEKMPDIIFAGTDIRPQMNKAEVTLAFDNSDQYLKQEQANVTITRRLFRNGDSEFYLNQKSCRLKDIVNLFMDSGLGRESFSIISQGRVEAIFNSKPEDRRNIIEEAAGVLKYKQQKKKAQSELDQTDENLSRVTDILHELRGQVEPLKEQSSIAQDYLDQKAQYDALHQQLLVIEIDQLVADQKTYKEKAQTLAQALQEIEADIAKTTAAQTENQATLAQLEQQIEQDNQTLLEKSRLAENLLGQENVSKERANYTDANRQSLVEQIDTLKQQLTAEQANQSELKASYEEKVTALRALKTELTTLKRQASGSEAELKAKIEQIRQEYIDQMQAQTTNHNEQQYLEKNLLQTKTQLARQDSAVDETSTQLAQKKAEQAAQKAQLETLKAQYETLSNELAELQTQINTDQAAYQNQQNSWFQASGILQKAKAKQASLAELNDDYAGFYQGVKAVLKQKQQFPGLLGAVAELMQVPSEYQQAIELALGAQLQQVVTRDEQTAKQAIEYLKTNRIGRATFLPNNVVKPRLLPSSLVHQLQQQPGFIGIASELVQFDEQVRPVMNHLMGNLIVATELEPAIKLSQLTGHRYRIITLAGDILSPGGSMTGGHNNRQNNGGLLARKQTLTDLEGQIAKMQVALDQKQASVQAAKAQLTARQAELNTKQAALETAKNQYQAAQNTLALTDERLSQFERQQQATDYQVQQQQQAYEADLKRQAELVAAEAEIVASIAQLQADLETANEQLQHFDESQKQIAQQQTALETKLAVAQAEQKNVQEKLTVATRNSNDLAAQLKASQDKLAALKQADQEDASSQKERRALLKATNALIEKVQAKLATERAQKETLKAEQQTLQANATRVYQLQKNSLAEQEQNAVGLNRVKINIDQRLNTLSEDYQLTYEAAKAALAASDLTDDQLRSKLKLLKLGLADLGTVNLAAIDDYQRVKERYDFLMQQDADLMDAKRQLLASMAEMDTEVEKRFKETFEQTAAAFETIFPIMFGGGHASLTFTDPSALLTSGIDIIAQPPGKKLQRLSLLSGGERALTAITLLFAILKVRPVPFCILDEVEASLDEANVDRFGRFMKRYESDTQFIVITHRKGTMTQANRLYGVTMAESGISKIVSVSLEEHATA</sequence>
<feature type="coiled-coil region" evidence="7">
    <location>
        <begin position="680"/>
        <end position="749"/>
    </location>
</feature>
<dbReference type="GO" id="GO:0005524">
    <property type="term" value="F:ATP binding"/>
    <property type="evidence" value="ECO:0007669"/>
    <property type="project" value="UniProtKB-UniRule"/>
</dbReference>
<dbReference type="InterPro" id="IPR027417">
    <property type="entry name" value="P-loop_NTPase"/>
</dbReference>
<protein>
    <recommendedName>
        <fullName evidence="7">Chromosome partition protein Smc</fullName>
    </recommendedName>
</protein>
<dbReference type="GO" id="GO:0003677">
    <property type="term" value="F:DNA binding"/>
    <property type="evidence" value="ECO:0007669"/>
    <property type="project" value="UniProtKB-UniRule"/>
</dbReference>
<feature type="coiled-coil region" evidence="7">
    <location>
        <begin position="427"/>
        <end position="475"/>
    </location>
</feature>
<feature type="coiled-coil region" evidence="7">
    <location>
        <begin position="167"/>
        <end position="194"/>
    </location>
</feature>
<comment type="function">
    <text evidence="7">Required for chromosome condensation and partitioning.</text>
</comment>
<comment type="subunit">
    <text evidence="7">Homodimer.</text>
</comment>
<evidence type="ECO:0000256" key="4">
    <source>
        <dbReference type="ARBA" id="ARBA00022840"/>
    </source>
</evidence>
<dbReference type="GO" id="GO:0005737">
    <property type="term" value="C:cytoplasm"/>
    <property type="evidence" value="ECO:0007669"/>
    <property type="project" value="UniProtKB-SubCell"/>
</dbReference>
<dbReference type="Gene3D" id="1.20.1060.20">
    <property type="match status" value="1"/>
</dbReference>
<dbReference type="NCBIfam" id="TIGR02168">
    <property type="entry name" value="SMC_prok_B"/>
    <property type="match status" value="1"/>
</dbReference>
<dbReference type="InterPro" id="IPR003395">
    <property type="entry name" value="RecF/RecN/SMC_N"/>
</dbReference>
<organism evidence="9 10">
    <name type="scientific">Latilactobacillus curvatus</name>
    <name type="common">Lactobacillus curvatus</name>
    <dbReference type="NCBI Taxonomy" id="28038"/>
    <lineage>
        <taxon>Bacteria</taxon>
        <taxon>Bacillati</taxon>
        <taxon>Bacillota</taxon>
        <taxon>Bacilli</taxon>
        <taxon>Lactobacillales</taxon>
        <taxon>Lactobacillaceae</taxon>
        <taxon>Latilactobacillus</taxon>
    </lineage>
</organism>
<reference evidence="9 10" key="1">
    <citation type="submission" date="2018-07" db="EMBL/GenBank/DDBJ databases">
        <title>Lactobacillus curvatus genome sequence.</title>
        <authorList>
            <person name="Prechtl R."/>
        </authorList>
    </citation>
    <scope>NUCLEOTIDE SEQUENCE [LARGE SCALE GENOMIC DNA]</scope>
    <source>
        <strain evidence="9 10">TMW 1.1928</strain>
    </source>
</reference>
<dbReference type="Gene3D" id="3.40.50.300">
    <property type="entry name" value="P-loop containing nucleotide triphosphate hydrolases"/>
    <property type="match status" value="2"/>
</dbReference>
<dbReference type="Pfam" id="PF06470">
    <property type="entry name" value="SMC_hinge"/>
    <property type="match status" value="1"/>
</dbReference>
<proteinExistence type="inferred from homology"/>
<dbReference type="HAMAP" id="MF_01894">
    <property type="entry name" value="Smc_prok"/>
    <property type="match status" value="1"/>
</dbReference>
<evidence type="ECO:0000259" key="8">
    <source>
        <dbReference type="SMART" id="SM00968"/>
    </source>
</evidence>
<evidence type="ECO:0000313" key="9">
    <source>
        <dbReference type="EMBL" id="AXN36111.1"/>
    </source>
</evidence>
<dbReference type="InterPro" id="IPR024704">
    <property type="entry name" value="SMC"/>
</dbReference>
<keyword evidence="4 7" id="KW-0067">ATP-binding</keyword>
<dbReference type="FunFam" id="3.40.50.300:FF:000901">
    <property type="entry name" value="Chromosome partition protein Smc"/>
    <property type="match status" value="1"/>
</dbReference>